<evidence type="ECO:0000313" key="3">
    <source>
        <dbReference type="Proteomes" id="UP000694843"/>
    </source>
</evidence>
<dbReference type="KEGG" id="hazt:108678928"/>
<dbReference type="RefSeq" id="XP_018022914.1">
    <property type="nucleotide sequence ID" value="XM_018167425.2"/>
</dbReference>
<dbReference type="AlphaFoldDB" id="A0A8B7P9T5"/>
<reference evidence="4" key="1">
    <citation type="submission" date="2025-08" db="UniProtKB">
        <authorList>
            <consortium name="RefSeq"/>
        </authorList>
    </citation>
    <scope>IDENTIFICATION</scope>
    <source>
        <tissue evidence="4">Whole organism</tissue>
    </source>
</reference>
<dbReference type="Proteomes" id="UP000694843">
    <property type="component" value="Unplaced"/>
</dbReference>
<dbReference type="OrthoDB" id="10617693at2759"/>
<feature type="region of interest" description="Disordered" evidence="1">
    <location>
        <begin position="385"/>
        <end position="430"/>
    </location>
</feature>
<gene>
    <name evidence="4" type="primary">LOC108678928</name>
</gene>
<sequence length="430" mass="49366">MYWSMHGSLLPVIVVALCLPLVPSHKPKKHGDSYTDHTGGITVYEAPSFYHDPPSTPYHSTYGQPPGYAPVSYPPVSYAQPAYEYAAPYPEPYGVTYLPVPTRERGKKSNKSLIKSLKQEELQLYKGFKSLSKSIWKGYKGDEDELLTVHRPVYNPPPPPRLVEVRVPKCKDTVEIPTYITETLIKTRNIYVTKTRTKTTERHIKEYVVNTQYQTQTATKVVSHYAPASTITIYSPPETVYNTIYSPPETVYHTQYITQLHEKTQFLPHYVTTAHSIYITKTSTTTTESFVKEYVVNTRYKTRTTTKVVTRYAPASTITIYSPPETVYNTIYSPPETVYHTQYITQQHEKSQYVQPETVYHTQYITQLHEKTQFLPHYVTVTIAPNPTHTPHLEYSEHATPHQASEHHEPSSYSDEKNFSYMQKGDGGYK</sequence>
<organism evidence="3 4">
    <name type="scientific">Hyalella azteca</name>
    <name type="common">Amphipod</name>
    <dbReference type="NCBI Taxonomy" id="294128"/>
    <lineage>
        <taxon>Eukaryota</taxon>
        <taxon>Metazoa</taxon>
        <taxon>Ecdysozoa</taxon>
        <taxon>Arthropoda</taxon>
        <taxon>Crustacea</taxon>
        <taxon>Multicrustacea</taxon>
        <taxon>Malacostraca</taxon>
        <taxon>Eumalacostraca</taxon>
        <taxon>Peracarida</taxon>
        <taxon>Amphipoda</taxon>
        <taxon>Senticaudata</taxon>
        <taxon>Talitrida</taxon>
        <taxon>Talitroidea</taxon>
        <taxon>Hyalellidae</taxon>
        <taxon>Hyalella</taxon>
    </lineage>
</organism>
<name>A0A8B7P9T5_HYAAZ</name>
<keyword evidence="2" id="KW-0732">Signal</keyword>
<evidence type="ECO:0000313" key="4">
    <source>
        <dbReference type="RefSeq" id="XP_018022914.1"/>
    </source>
</evidence>
<keyword evidence="3" id="KW-1185">Reference proteome</keyword>
<feature type="chain" id="PRO_5034909943" evidence="2">
    <location>
        <begin position="25"/>
        <end position="430"/>
    </location>
</feature>
<protein>
    <submittedName>
        <fullName evidence="4">Adhesive plaque matrix protein isoform X1</fullName>
    </submittedName>
</protein>
<evidence type="ECO:0000256" key="1">
    <source>
        <dbReference type="SAM" id="MobiDB-lite"/>
    </source>
</evidence>
<dbReference type="GeneID" id="108678928"/>
<evidence type="ECO:0000256" key="2">
    <source>
        <dbReference type="SAM" id="SignalP"/>
    </source>
</evidence>
<feature type="signal peptide" evidence="2">
    <location>
        <begin position="1"/>
        <end position="24"/>
    </location>
</feature>
<accession>A0A8B7P9T5</accession>
<proteinExistence type="predicted"/>
<feature type="compositionally biased region" description="Basic and acidic residues" evidence="1">
    <location>
        <begin position="391"/>
        <end position="418"/>
    </location>
</feature>